<dbReference type="InterPro" id="IPR003594">
    <property type="entry name" value="HATPase_dom"/>
</dbReference>
<dbReference type="Pfam" id="PF07730">
    <property type="entry name" value="HisKA_3"/>
    <property type="match status" value="1"/>
</dbReference>
<keyword evidence="8" id="KW-0902">Two-component regulatory system</keyword>
<name>A0A2S6IJ40_9ACTN</name>
<dbReference type="InterPro" id="IPR050482">
    <property type="entry name" value="Sensor_HK_TwoCompSys"/>
</dbReference>
<evidence type="ECO:0000256" key="2">
    <source>
        <dbReference type="ARBA" id="ARBA00012438"/>
    </source>
</evidence>
<dbReference type="PANTHER" id="PTHR24421">
    <property type="entry name" value="NITRATE/NITRITE SENSOR PROTEIN NARX-RELATED"/>
    <property type="match status" value="1"/>
</dbReference>
<evidence type="ECO:0000256" key="1">
    <source>
        <dbReference type="ARBA" id="ARBA00000085"/>
    </source>
</evidence>
<keyword evidence="9" id="KW-0472">Membrane</keyword>
<sequence>MQRRAPSLPGLDAWVRARPGLVDALFAAALALVAFPSAVALVGAAPWPPAARAALLGVLLAGHVAVAFRRSRPVAAFAACCAVMLVLVLTPDVTGPVAGDLAGVSVPPVLLPSSAVFLVVLYAVAAHAAPPWPSLSLAGALAGAAAVTARLWSDPSWISGQPVPAGPGWRLFVVLGLVTAVLAPWGLGRFRAVRAAYVQALEERARRAEEEQERRAEQAVLAERARIAREMHDVVAHSLAVMVRQAEGGRLVAAKDPARAVQALTAVAGAGREALADMRTALGALRPDEPAAAAPQPAVQDVPALVERVRGAGLDVELVVVGEPVELERAVSLAAYRVVQEALTNVVKHAGAGARARVELRWRRDGLRVAVRDDGSGGAGSGRERVDGQGLVGMRERVVLAGGELSAGPGGDRGGFAVAAELPARGARR</sequence>
<feature type="transmembrane region" description="Helical" evidence="9">
    <location>
        <begin position="168"/>
        <end position="187"/>
    </location>
</feature>
<dbReference type="GO" id="GO:0046983">
    <property type="term" value="F:protein dimerization activity"/>
    <property type="evidence" value="ECO:0007669"/>
    <property type="project" value="InterPro"/>
</dbReference>
<comment type="caution">
    <text evidence="11">The sequence shown here is derived from an EMBL/GenBank/DDBJ whole genome shotgun (WGS) entry which is preliminary data.</text>
</comment>
<keyword evidence="5" id="KW-0547">Nucleotide-binding</keyword>
<keyword evidence="7" id="KW-0067">ATP-binding</keyword>
<dbReference type="InterPro" id="IPR055558">
    <property type="entry name" value="DUF7134"/>
</dbReference>
<keyword evidence="12" id="KW-1185">Reference proteome</keyword>
<evidence type="ECO:0000256" key="5">
    <source>
        <dbReference type="ARBA" id="ARBA00022741"/>
    </source>
</evidence>
<proteinExistence type="predicted"/>
<gene>
    <name evidence="11" type="ORF">CLV92_108139</name>
</gene>
<dbReference type="GO" id="GO:0005524">
    <property type="term" value="F:ATP binding"/>
    <property type="evidence" value="ECO:0007669"/>
    <property type="project" value="UniProtKB-KW"/>
</dbReference>
<dbReference type="GO" id="GO:0016020">
    <property type="term" value="C:membrane"/>
    <property type="evidence" value="ECO:0007669"/>
    <property type="project" value="InterPro"/>
</dbReference>
<feature type="transmembrane region" description="Helical" evidence="9">
    <location>
        <begin position="21"/>
        <end position="44"/>
    </location>
</feature>
<dbReference type="Pfam" id="PF02518">
    <property type="entry name" value="HATPase_c"/>
    <property type="match status" value="1"/>
</dbReference>
<dbReference type="Pfam" id="PF23539">
    <property type="entry name" value="DUF7134"/>
    <property type="match status" value="1"/>
</dbReference>
<feature type="transmembrane region" description="Helical" evidence="9">
    <location>
        <begin position="135"/>
        <end position="153"/>
    </location>
</feature>
<dbReference type="CDD" id="cd16917">
    <property type="entry name" value="HATPase_UhpB-NarQ-NarX-like"/>
    <property type="match status" value="1"/>
</dbReference>
<dbReference type="EC" id="2.7.13.3" evidence="2"/>
<dbReference type="EMBL" id="PTJD01000008">
    <property type="protein sequence ID" value="PPK94237.1"/>
    <property type="molecule type" value="Genomic_DNA"/>
</dbReference>
<evidence type="ECO:0000256" key="9">
    <source>
        <dbReference type="SAM" id="Phobius"/>
    </source>
</evidence>
<keyword evidence="4" id="KW-0808">Transferase</keyword>
<keyword evidence="9" id="KW-0812">Transmembrane</keyword>
<evidence type="ECO:0000256" key="8">
    <source>
        <dbReference type="ARBA" id="ARBA00023012"/>
    </source>
</evidence>
<organism evidence="11 12">
    <name type="scientific">Kineococcus xinjiangensis</name>
    <dbReference type="NCBI Taxonomy" id="512762"/>
    <lineage>
        <taxon>Bacteria</taxon>
        <taxon>Bacillati</taxon>
        <taxon>Actinomycetota</taxon>
        <taxon>Actinomycetes</taxon>
        <taxon>Kineosporiales</taxon>
        <taxon>Kineosporiaceae</taxon>
        <taxon>Kineococcus</taxon>
    </lineage>
</organism>
<evidence type="ECO:0000313" key="12">
    <source>
        <dbReference type="Proteomes" id="UP000239485"/>
    </source>
</evidence>
<evidence type="ECO:0000256" key="4">
    <source>
        <dbReference type="ARBA" id="ARBA00022679"/>
    </source>
</evidence>
<dbReference type="AlphaFoldDB" id="A0A2S6IJ40"/>
<evidence type="ECO:0000259" key="10">
    <source>
        <dbReference type="SMART" id="SM00387"/>
    </source>
</evidence>
<evidence type="ECO:0000256" key="6">
    <source>
        <dbReference type="ARBA" id="ARBA00022777"/>
    </source>
</evidence>
<evidence type="ECO:0000256" key="3">
    <source>
        <dbReference type="ARBA" id="ARBA00022553"/>
    </source>
</evidence>
<dbReference type="Gene3D" id="1.20.5.1930">
    <property type="match status" value="1"/>
</dbReference>
<dbReference type="InterPro" id="IPR036890">
    <property type="entry name" value="HATPase_C_sf"/>
</dbReference>
<reference evidence="11 12" key="1">
    <citation type="submission" date="2018-02" db="EMBL/GenBank/DDBJ databases">
        <title>Genomic Encyclopedia of Archaeal and Bacterial Type Strains, Phase II (KMG-II): from individual species to whole genera.</title>
        <authorList>
            <person name="Goeker M."/>
        </authorList>
    </citation>
    <scope>NUCLEOTIDE SEQUENCE [LARGE SCALE GENOMIC DNA]</scope>
    <source>
        <strain evidence="11 12">DSM 22857</strain>
    </source>
</reference>
<comment type="catalytic activity">
    <reaction evidence="1">
        <text>ATP + protein L-histidine = ADP + protein N-phospho-L-histidine.</text>
        <dbReference type="EC" id="2.7.13.3"/>
    </reaction>
</comment>
<dbReference type="InterPro" id="IPR011712">
    <property type="entry name" value="Sig_transdc_His_kin_sub3_dim/P"/>
</dbReference>
<feature type="transmembrane region" description="Helical" evidence="9">
    <location>
        <begin position="74"/>
        <end position="90"/>
    </location>
</feature>
<protein>
    <recommendedName>
        <fullName evidence="2">histidine kinase</fullName>
        <ecNumber evidence="2">2.7.13.3</ecNumber>
    </recommendedName>
</protein>
<feature type="transmembrane region" description="Helical" evidence="9">
    <location>
        <begin position="110"/>
        <end position="128"/>
    </location>
</feature>
<accession>A0A2S6IJ40</accession>
<keyword evidence="6 11" id="KW-0418">Kinase</keyword>
<feature type="transmembrane region" description="Helical" evidence="9">
    <location>
        <begin position="50"/>
        <end position="67"/>
    </location>
</feature>
<dbReference type="SUPFAM" id="SSF55874">
    <property type="entry name" value="ATPase domain of HSP90 chaperone/DNA topoisomerase II/histidine kinase"/>
    <property type="match status" value="1"/>
</dbReference>
<evidence type="ECO:0000313" key="11">
    <source>
        <dbReference type="EMBL" id="PPK94237.1"/>
    </source>
</evidence>
<dbReference type="RefSeq" id="WP_104433174.1">
    <property type="nucleotide sequence ID" value="NZ_PTJD01000008.1"/>
</dbReference>
<evidence type="ECO:0000256" key="7">
    <source>
        <dbReference type="ARBA" id="ARBA00022840"/>
    </source>
</evidence>
<dbReference type="Proteomes" id="UP000239485">
    <property type="component" value="Unassembled WGS sequence"/>
</dbReference>
<keyword evidence="3" id="KW-0597">Phosphoprotein</keyword>
<dbReference type="SMART" id="SM00387">
    <property type="entry name" value="HATPase_c"/>
    <property type="match status" value="1"/>
</dbReference>
<dbReference type="OrthoDB" id="227596at2"/>
<feature type="domain" description="Histidine kinase/HSP90-like ATPase" evidence="10">
    <location>
        <begin position="330"/>
        <end position="426"/>
    </location>
</feature>
<keyword evidence="9" id="KW-1133">Transmembrane helix</keyword>
<dbReference type="Gene3D" id="3.30.565.10">
    <property type="entry name" value="Histidine kinase-like ATPase, C-terminal domain"/>
    <property type="match status" value="1"/>
</dbReference>
<dbReference type="PANTHER" id="PTHR24421:SF10">
    <property type="entry name" value="NITRATE_NITRITE SENSOR PROTEIN NARQ"/>
    <property type="match status" value="1"/>
</dbReference>
<dbReference type="GO" id="GO:0000155">
    <property type="term" value="F:phosphorelay sensor kinase activity"/>
    <property type="evidence" value="ECO:0007669"/>
    <property type="project" value="InterPro"/>
</dbReference>